<keyword evidence="2" id="KW-0238">DNA-binding</keyword>
<dbReference type="EMBL" id="CP076456">
    <property type="protein sequence ID" value="QWQ36306.1"/>
    <property type="molecule type" value="Genomic_DNA"/>
</dbReference>
<dbReference type="Gene3D" id="1.20.120.530">
    <property type="entry name" value="GntR ligand-binding domain-like"/>
    <property type="match status" value="1"/>
</dbReference>
<name>A0A975PFA2_9MICC</name>
<evidence type="ECO:0000313" key="6">
    <source>
        <dbReference type="Proteomes" id="UP000680588"/>
    </source>
</evidence>
<dbReference type="InterPro" id="IPR008920">
    <property type="entry name" value="TF_FadR/GntR_C"/>
</dbReference>
<dbReference type="InterPro" id="IPR000524">
    <property type="entry name" value="Tscrpt_reg_HTH_GntR"/>
</dbReference>
<dbReference type="SMART" id="SM00345">
    <property type="entry name" value="HTH_GNTR"/>
    <property type="match status" value="1"/>
</dbReference>
<keyword evidence="6" id="KW-1185">Reference proteome</keyword>
<dbReference type="Proteomes" id="UP000680588">
    <property type="component" value="Chromosome"/>
</dbReference>
<dbReference type="PROSITE" id="PS50949">
    <property type="entry name" value="HTH_GNTR"/>
    <property type="match status" value="1"/>
</dbReference>
<reference evidence="5" key="1">
    <citation type="submission" date="2021-06" db="EMBL/GenBank/DDBJ databases">
        <title>Novel species in genus Arthrobacter.</title>
        <authorList>
            <person name="Zhang G."/>
        </authorList>
    </citation>
    <scope>NUCLEOTIDE SEQUENCE</scope>
    <source>
        <strain evidence="5">Zg-ZUI122</strain>
    </source>
</reference>
<sequence>MLTLGWFSADFGSLPLKDTPYWHCGTRFGKPNQHCTFESQGNSVDTREPPRAAAAVLNGAIIDAIGADVVAGTLQPGDRLTLEGLQEEFGVSRTVVRDCMRILESMNLVYSKRRIGIVVQDPSHWNVFDSRIIRWRLSGPGRDGQFRTLTELRVAVEPMAAAGAARHAGETERSALVELAARMRVLGEAGELEEFLAADIAFHTLLLRSSGNEMFASLDEVVAEVLTGRTHQGRMPNHPREVALRGHELVAGAVAVGDADEAMKQMAELLEEVRTAVA</sequence>
<feature type="domain" description="HTH gntR-type" evidence="4">
    <location>
        <begin position="55"/>
        <end position="122"/>
    </location>
</feature>
<gene>
    <name evidence="5" type="ORF">KG104_00175</name>
</gene>
<keyword evidence="3" id="KW-0804">Transcription</keyword>
<dbReference type="Pfam" id="PF00392">
    <property type="entry name" value="GntR"/>
    <property type="match status" value="1"/>
</dbReference>
<evidence type="ECO:0000256" key="2">
    <source>
        <dbReference type="ARBA" id="ARBA00023125"/>
    </source>
</evidence>
<dbReference type="KEGG" id="asun:KG104_00175"/>
<dbReference type="InterPro" id="IPR036388">
    <property type="entry name" value="WH-like_DNA-bd_sf"/>
</dbReference>
<evidence type="ECO:0000259" key="4">
    <source>
        <dbReference type="PROSITE" id="PS50949"/>
    </source>
</evidence>
<dbReference type="PANTHER" id="PTHR43537:SF44">
    <property type="entry name" value="GNTR FAMILY REGULATORY PROTEIN"/>
    <property type="match status" value="1"/>
</dbReference>
<dbReference type="CDD" id="cd07377">
    <property type="entry name" value="WHTH_GntR"/>
    <property type="match status" value="1"/>
</dbReference>
<dbReference type="InterPro" id="IPR011711">
    <property type="entry name" value="GntR_C"/>
</dbReference>
<evidence type="ECO:0000256" key="3">
    <source>
        <dbReference type="ARBA" id="ARBA00023163"/>
    </source>
</evidence>
<dbReference type="SMART" id="SM00895">
    <property type="entry name" value="FCD"/>
    <property type="match status" value="1"/>
</dbReference>
<accession>A0A975PFA2</accession>
<protein>
    <submittedName>
        <fullName evidence="5">FCD domain-containing protein</fullName>
    </submittedName>
</protein>
<dbReference type="GO" id="GO:0003700">
    <property type="term" value="F:DNA-binding transcription factor activity"/>
    <property type="evidence" value="ECO:0007669"/>
    <property type="project" value="InterPro"/>
</dbReference>
<evidence type="ECO:0000256" key="1">
    <source>
        <dbReference type="ARBA" id="ARBA00023015"/>
    </source>
</evidence>
<dbReference type="Gene3D" id="1.10.10.10">
    <property type="entry name" value="Winged helix-like DNA-binding domain superfamily/Winged helix DNA-binding domain"/>
    <property type="match status" value="1"/>
</dbReference>
<proteinExistence type="predicted"/>
<dbReference type="PANTHER" id="PTHR43537">
    <property type="entry name" value="TRANSCRIPTIONAL REGULATOR, GNTR FAMILY"/>
    <property type="match status" value="1"/>
</dbReference>
<dbReference type="Pfam" id="PF07729">
    <property type="entry name" value="FCD"/>
    <property type="match status" value="1"/>
</dbReference>
<dbReference type="InterPro" id="IPR036390">
    <property type="entry name" value="WH_DNA-bd_sf"/>
</dbReference>
<dbReference type="AlphaFoldDB" id="A0A975PFA2"/>
<dbReference type="GO" id="GO:0003677">
    <property type="term" value="F:DNA binding"/>
    <property type="evidence" value="ECO:0007669"/>
    <property type="project" value="UniProtKB-KW"/>
</dbReference>
<keyword evidence="1" id="KW-0805">Transcription regulation</keyword>
<evidence type="ECO:0000313" key="5">
    <source>
        <dbReference type="EMBL" id="QWQ36306.1"/>
    </source>
</evidence>
<dbReference type="SUPFAM" id="SSF46785">
    <property type="entry name" value="Winged helix' DNA-binding domain"/>
    <property type="match status" value="1"/>
</dbReference>
<dbReference type="SUPFAM" id="SSF48008">
    <property type="entry name" value="GntR ligand-binding domain-like"/>
    <property type="match status" value="1"/>
</dbReference>
<organism evidence="5 6">
    <name type="scientific">Arthrobacter sunyaminii</name>
    <dbReference type="NCBI Taxonomy" id="2816859"/>
    <lineage>
        <taxon>Bacteria</taxon>
        <taxon>Bacillati</taxon>
        <taxon>Actinomycetota</taxon>
        <taxon>Actinomycetes</taxon>
        <taxon>Micrococcales</taxon>
        <taxon>Micrococcaceae</taxon>
        <taxon>Arthrobacter</taxon>
    </lineage>
</organism>